<feature type="transmembrane region" description="Helical" evidence="5">
    <location>
        <begin position="1081"/>
        <end position="1105"/>
    </location>
</feature>
<feature type="region of interest" description="Disordered" evidence="4">
    <location>
        <begin position="848"/>
        <end position="870"/>
    </location>
</feature>
<protein>
    <recommendedName>
        <fullName evidence="8">RING-type domain-containing protein</fullName>
    </recommendedName>
</protein>
<feature type="compositionally biased region" description="Low complexity" evidence="4">
    <location>
        <begin position="948"/>
        <end position="963"/>
    </location>
</feature>
<keyword evidence="1" id="KW-0479">Metal-binding</keyword>
<dbReference type="PROSITE" id="PS00518">
    <property type="entry name" value="ZF_RING_1"/>
    <property type="match status" value="1"/>
</dbReference>
<dbReference type="Proteomes" id="UP001430356">
    <property type="component" value="Unassembled WGS sequence"/>
</dbReference>
<comment type="caution">
    <text evidence="6">The sequence shown here is derived from an EMBL/GenBank/DDBJ whole genome shotgun (WGS) entry which is preliminary data.</text>
</comment>
<evidence type="ECO:0000256" key="4">
    <source>
        <dbReference type="SAM" id="MobiDB-lite"/>
    </source>
</evidence>
<keyword evidence="3" id="KW-0862">Zinc</keyword>
<accession>A0AAW0F797</accession>
<evidence type="ECO:0000313" key="7">
    <source>
        <dbReference type="Proteomes" id="UP001430356"/>
    </source>
</evidence>
<dbReference type="Gene3D" id="3.30.40.10">
    <property type="entry name" value="Zinc/RING finger domain, C3HC4 (zinc finger)"/>
    <property type="match status" value="1"/>
</dbReference>
<dbReference type="EMBL" id="JAECZO010000011">
    <property type="protein sequence ID" value="KAK7201089.1"/>
    <property type="molecule type" value="Genomic_DNA"/>
</dbReference>
<keyword evidence="7" id="KW-1185">Reference proteome</keyword>
<dbReference type="InterPro" id="IPR017907">
    <property type="entry name" value="Znf_RING_CS"/>
</dbReference>
<feature type="region of interest" description="Disordered" evidence="4">
    <location>
        <begin position="223"/>
        <end position="252"/>
    </location>
</feature>
<evidence type="ECO:0000256" key="3">
    <source>
        <dbReference type="ARBA" id="ARBA00022833"/>
    </source>
</evidence>
<dbReference type="InterPro" id="IPR013083">
    <property type="entry name" value="Znf_RING/FYVE/PHD"/>
</dbReference>
<evidence type="ECO:0000256" key="2">
    <source>
        <dbReference type="ARBA" id="ARBA00022771"/>
    </source>
</evidence>
<evidence type="ECO:0000256" key="1">
    <source>
        <dbReference type="ARBA" id="ARBA00022723"/>
    </source>
</evidence>
<evidence type="ECO:0008006" key="8">
    <source>
        <dbReference type="Google" id="ProtNLM"/>
    </source>
</evidence>
<dbReference type="SUPFAM" id="SSF57850">
    <property type="entry name" value="RING/U-box"/>
    <property type="match status" value="1"/>
</dbReference>
<keyword evidence="5" id="KW-1133">Transmembrane helix</keyword>
<gene>
    <name evidence="6" type="ORF">NESM_000169100</name>
</gene>
<keyword evidence="5" id="KW-0472">Membrane</keyword>
<sequence length="1115" mass="120239">MPVCCGAPSAPLPRSLAAVEAELQSTHDVLVEAVQEEFACAICGSLFIDPRVLHCQHCFCLRCLYLTVARDRTSHITVPCAFQCTAATVTSGDIRALPKNHYVANACLLLRQHLVRRARLLAQRQLLCGGPAATPGQTGEPLGNSVRVEAGAAELPTAQPCVAAPSVLSKSESDAVRELQECEWCSCASTTCEVCPYCWSRVCAECRGRFSDHQYLCVEQHRPGSPPPKGASTGVHVGATPHTPRGEGGQHAGDWAAAAATNHARHPAEEAEAAAAATVMAAVGEDAVLPYLISPSYVPVLVKECIAAQLQPPLPLSEIDVAEVLPVRLTVPEVDVHCQHHSTGFGFDFRVYVPCRTVEGLEVDLTAPHWAEDDSKASATLVLLANNARLGETVLQELRRVSSVVSEVVLELSSAAHQAHVRRNKPFHLYALHVWMLARSQCVIARDSLLPTLERFRLLESIIGDVVAYQYQQAVGHAAPPQKHVIRERCVAFMRTELQLCRQLTQVMEGIEAACRGLHTLLTRMVVVLKELAQPRVHRGEEHRRARQSRARFSAQVFQSHQDDAPARESAAPRGRGGMSRLISRSTPPRSSAGAGVEDASRDADFTFRDQFAEHSGMSRTLTESMLSILGSFMQSRELEWTLCNTCIRECGLGEEDRRALLTAEERLQRLTDELLRRVWSDAAMTYILEVEQDAAGPSHSLDLLMDTETLELLDAALECPVYDGSAIAESLRSLSQLRASLVAPHSAAAIVARTADTQQQLLAIMTSVLSATMTHQTSALQHLNSVAAMHGDRYAAYLSTRQMDPTLCDVPEASAETLLANDLLKLLQRLDSAVPIHLAALVPKLRESGSGVDGRAPRRRAPGDAPITDPPSTSFFLLADFCRRDTALSCCLQFGDALVRAAGGPPLEPSSAPEGFAAHIASQGRRGGALASAPESAATDEDTANRSDLPLSAAATPPASADGDARRDGGVDVGVSEDEAAPHHERLFGTDTAPTDVAVVELLQASSADGDVVRKAAKIFKATFQLSTTSTSVGQQRLRSLPFYHGTCVYHGVSTPFYVDAQTGMVLMAPRRLSAAGRGVYALTVLSSPLFFVLLSAGLSVFLHRSYKLEVSYR</sequence>
<dbReference type="AlphaFoldDB" id="A0AAW0F797"/>
<organism evidence="6 7">
    <name type="scientific">Novymonas esmeraldas</name>
    <dbReference type="NCBI Taxonomy" id="1808958"/>
    <lineage>
        <taxon>Eukaryota</taxon>
        <taxon>Discoba</taxon>
        <taxon>Euglenozoa</taxon>
        <taxon>Kinetoplastea</taxon>
        <taxon>Metakinetoplastina</taxon>
        <taxon>Trypanosomatida</taxon>
        <taxon>Trypanosomatidae</taxon>
        <taxon>Novymonas</taxon>
    </lineage>
</organism>
<feature type="region of interest" description="Disordered" evidence="4">
    <location>
        <begin position="923"/>
        <end position="976"/>
    </location>
</feature>
<keyword evidence="5" id="KW-0812">Transmembrane</keyword>
<feature type="region of interest" description="Disordered" evidence="4">
    <location>
        <begin position="537"/>
        <end position="600"/>
    </location>
</feature>
<evidence type="ECO:0000313" key="6">
    <source>
        <dbReference type="EMBL" id="KAK7201089.1"/>
    </source>
</evidence>
<evidence type="ECO:0000256" key="5">
    <source>
        <dbReference type="SAM" id="Phobius"/>
    </source>
</evidence>
<dbReference type="GO" id="GO:0008270">
    <property type="term" value="F:zinc ion binding"/>
    <property type="evidence" value="ECO:0007669"/>
    <property type="project" value="UniProtKB-KW"/>
</dbReference>
<name>A0AAW0F797_9TRYP</name>
<proteinExistence type="predicted"/>
<reference evidence="6 7" key="1">
    <citation type="journal article" date="2021" name="MBio">
        <title>A New Model Trypanosomatid, Novymonas esmeraldas: Genomic Perception of Its 'Candidatus Pandoraea novymonadis' Endosymbiont.</title>
        <authorList>
            <person name="Zakharova A."/>
            <person name="Saura A."/>
            <person name="Butenko A."/>
            <person name="Podesvova L."/>
            <person name="Warmusova S."/>
            <person name="Kostygov A.Y."/>
            <person name="Nenarokova A."/>
            <person name="Lukes J."/>
            <person name="Opperdoes F.R."/>
            <person name="Yurchenko V."/>
        </authorList>
    </citation>
    <scope>NUCLEOTIDE SEQUENCE [LARGE SCALE GENOMIC DNA]</scope>
    <source>
        <strain evidence="6 7">E262AT.01</strain>
    </source>
</reference>
<keyword evidence="2" id="KW-0863">Zinc-finger</keyword>